<dbReference type="GeneID" id="120112567"/>
<accession>A0A8B9AMU2</accession>
<dbReference type="RefSeq" id="XP_038988076.1">
    <property type="nucleotide sequence ID" value="XM_039132148.1"/>
</dbReference>
<dbReference type="InterPro" id="IPR054722">
    <property type="entry name" value="PolX-like_BBD"/>
</dbReference>
<dbReference type="PANTHER" id="PTHR35317">
    <property type="entry name" value="OS04G0629600 PROTEIN"/>
    <property type="match status" value="1"/>
</dbReference>
<reference evidence="3" key="2">
    <citation type="submission" date="2025-08" db="UniProtKB">
        <authorList>
            <consortium name="RefSeq"/>
        </authorList>
    </citation>
    <scope>IDENTIFICATION</scope>
    <source>
        <tissue evidence="3">Young leaves</tissue>
    </source>
</reference>
<dbReference type="KEGG" id="pda:120112567"/>
<name>A0A8B9AMU2_PHODC</name>
<gene>
    <name evidence="3" type="primary">LOC120112567</name>
</gene>
<feature type="domain" description="Retrovirus-related Pol polyprotein from transposon TNT 1-94-like beta-barrel" evidence="1">
    <location>
        <begin position="248"/>
        <end position="299"/>
    </location>
</feature>
<keyword evidence="2" id="KW-1185">Reference proteome</keyword>
<organism evidence="2 3">
    <name type="scientific">Phoenix dactylifera</name>
    <name type="common">Date palm</name>
    <dbReference type="NCBI Taxonomy" id="42345"/>
    <lineage>
        <taxon>Eukaryota</taxon>
        <taxon>Viridiplantae</taxon>
        <taxon>Streptophyta</taxon>
        <taxon>Embryophyta</taxon>
        <taxon>Tracheophyta</taxon>
        <taxon>Spermatophyta</taxon>
        <taxon>Magnoliopsida</taxon>
        <taxon>Liliopsida</taxon>
        <taxon>Arecaceae</taxon>
        <taxon>Coryphoideae</taxon>
        <taxon>Phoeniceae</taxon>
        <taxon>Phoenix</taxon>
    </lineage>
</organism>
<sequence length="301" mass="34585">MANGMLPFLMPRFTKDNYENWYIHMKAILGSQDLWEIVDKGYMESENEDSLTPAQKESLQATRKKDRKAIMIIHQCLDDGMLQRVANATSSNQTWEILQNSYQGVDKVKKIRLQSLRGEFEALHMKESESILDYSSRVLTVVNQLRRYNENMSDTRVIEKILCSLDPKFNFIVVAIEESKDLDSMTIDQLMGSLQAHEEKVVKKQETLEQISPSQNAEEEANYVENEETEQTLLLACKGEENEDHDLWYLDNAASNHMCSDKSKFMELDETASNNVVFGDSSKVSIKEKGTILIRLKNGDH</sequence>
<reference evidence="2" key="1">
    <citation type="journal article" date="2019" name="Nat. Commun.">
        <title>Genome-wide association mapping of date palm fruit traits.</title>
        <authorList>
            <person name="Hazzouri K.M."/>
            <person name="Gros-Balthazard M."/>
            <person name="Flowers J.M."/>
            <person name="Copetti D."/>
            <person name="Lemansour A."/>
            <person name="Lebrun M."/>
            <person name="Masmoudi K."/>
            <person name="Ferrand S."/>
            <person name="Dhar M.I."/>
            <person name="Fresquez Z.A."/>
            <person name="Rosas U."/>
            <person name="Zhang J."/>
            <person name="Talag J."/>
            <person name="Lee S."/>
            <person name="Kudrna D."/>
            <person name="Powell R.F."/>
            <person name="Leitch I.J."/>
            <person name="Krueger R.R."/>
            <person name="Wing R.A."/>
            <person name="Amiri K.M.A."/>
            <person name="Purugganan M.D."/>
        </authorList>
    </citation>
    <scope>NUCLEOTIDE SEQUENCE [LARGE SCALE GENOMIC DNA]</scope>
    <source>
        <strain evidence="2">cv. Khalas</strain>
    </source>
</reference>
<dbReference type="AlphaFoldDB" id="A0A8B9AMU2"/>
<evidence type="ECO:0000313" key="2">
    <source>
        <dbReference type="Proteomes" id="UP000228380"/>
    </source>
</evidence>
<protein>
    <submittedName>
        <fullName evidence="3">Uncharacterized protein LOC120112567</fullName>
    </submittedName>
</protein>
<dbReference type="PANTHER" id="PTHR35317:SF28">
    <property type="entry name" value="ZINC FINGER, CCHC-TYPE, RIBONUCLEASE H-LIKE DOMAIN, GAG-PRE-INTEGRASE DOMAIN PROTEIN-RELATED"/>
    <property type="match status" value="1"/>
</dbReference>
<dbReference type="Proteomes" id="UP000228380">
    <property type="component" value="Chromosome 11"/>
</dbReference>
<proteinExistence type="predicted"/>
<evidence type="ECO:0000259" key="1">
    <source>
        <dbReference type="Pfam" id="PF22936"/>
    </source>
</evidence>
<evidence type="ECO:0000313" key="3">
    <source>
        <dbReference type="RefSeq" id="XP_038988076.1"/>
    </source>
</evidence>
<dbReference type="Pfam" id="PF22936">
    <property type="entry name" value="Pol_BBD"/>
    <property type="match status" value="1"/>
</dbReference>
<dbReference type="OrthoDB" id="778665at2759"/>
<dbReference type="Pfam" id="PF14223">
    <property type="entry name" value="Retrotran_gag_2"/>
    <property type="match status" value="1"/>
</dbReference>